<protein>
    <recommendedName>
        <fullName evidence="3">SH3 domain-containing protein</fullName>
    </recommendedName>
</protein>
<keyword evidence="2" id="KW-1185">Reference proteome</keyword>
<dbReference type="RefSeq" id="WP_345492590.1">
    <property type="nucleotide sequence ID" value="NZ_BAABHY010000009.1"/>
</dbReference>
<comment type="caution">
    <text evidence="1">The sequence shown here is derived from an EMBL/GenBank/DDBJ whole genome shotgun (WGS) entry which is preliminary data.</text>
</comment>
<gene>
    <name evidence="1" type="ORF">GCM10023211_23990</name>
</gene>
<sequence>MSKSINLFKVFILIIIYTLPAYCYGDVLYLENSQSIYNCVDNSSTCEIILVPDELIDDITDSNLSIDNFLGERYLLLTPKHNASANICYSSYSIKENKIDPIERNILGSGNINLCQYRKINNQIISRYRDAGKWIERLYQEEGGKYKLLIEDQCIGCGTIYRIIFNNNYLSYKLVSDKDDLYKREQLTKFILTDKSFLYANNDEKSKTKMYLVKGDKVNLLNMQDDFYEIEYTTKSNKIIKKWLHCSAIDACVSSD</sequence>
<evidence type="ECO:0008006" key="3">
    <source>
        <dbReference type="Google" id="ProtNLM"/>
    </source>
</evidence>
<dbReference type="Proteomes" id="UP001500171">
    <property type="component" value="Unassembled WGS sequence"/>
</dbReference>
<evidence type="ECO:0000313" key="2">
    <source>
        <dbReference type="Proteomes" id="UP001500171"/>
    </source>
</evidence>
<evidence type="ECO:0000313" key="1">
    <source>
        <dbReference type="EMBL" id="GAA5114434.1"/>
    </source>
</evidence>
<accession>A0ABP9NE51</accession>
<reference evidence="2" key="1">
    <citation type="journal article" date="2019" name="Int. J. Syst. Evol. Microbiol.">
        <title>The Global Catalogue of Microorganisms (GCM) 10K type strain sequencing project: providing services to taxonomists for standard genome sequencing and annotation.</title>
        <authorList>
            <consortium name="The Broad Institute Genomics Platform"/>
            <consortium name="The Broad Institute Genome Sequencing Center for Infectious Disease"/>
            <person name="Wu L."/>
            <person name="Ma J."/>
        </authorList>
    </citation>
    <scope>NUCLEOTIDE SEQUENCE [LARGE SCALE GENOMIC DNA]</scope>
    <source>
        <strain evidence="2">JCM 18050</strain>
    </source>
</reference>
<organism evidence="1 2">
    <name type="scientific">Orbus sasakiae</name>
    <dbReference type="NCBI Taxonomy" id="1078475"/>
    <lineage>
        <taxon>Bacteria</taxon>
        <taxon>Pseudomonadati</taxon>
        <taxon>Pseudomonadota</taxon>
        <taxon>Gammaproteobacteria</taxon>
        <taxon>Orbales</taxon>
        <taxon>Orbaceae</taxon>
        <taxon>Orbus</taxon>
    </lineage>
</organism>
<dbReference type="EMBL" id="BAABHY010000009">
    <property type="protein sequence ID" value="GAA5114434.1"/>
    <property type="molecule type" value="Genomic_DNA"/>
</dbReference>
<name>A0ABP9NE51_9GAMM</name>
<proteinExistence type="predicted"/>